<protein>
    <submittedName>
        <fullName evidence="2">Uncharacterized protein</fullName>
    </submittedName>
</protein>
<dbReference type="EMBL" id="JBAHYK010000684">
    <property type="protein sequence ID" value="KAL0572023.1"/>
    <property type="molecule type" value="Genomic_DNA"/>
</dbReference>
<proteinExistence type="predicted"/>
<feature type="compositionally biased region" description="Basic and acidic residues" evidence="1">
    <location>
        <begin position="603"/>
        <end position="612"/>
    </location>
</feature>
<evidence type="ECO:0000256" key="1">
    <source>
        <dbReference type="SAM" id="MobiDB-lite"/>
    </source>
</evidence>
<evidence type="ECO:0000313" key="3">
    <source>
        <dbReference type="Proteomes" id="UP001465976"/>
    </source>
</evidence>
<feature type="region of interest" description="Disordered" evidence="1">
    <location>
        <begin position="98"/>
        <end position="167"/>
    </location>
</feature>
<comment type="caution">
    <text evidence="2">The sequence shown here is derived from an EMBL/GenBank/DDBJ whole genome shotgun (WGS) entry which is preliminary data.</text>
</comment>
<feature type="compositionally biased region" description="Pro residues" evidence="1">
    <location>
        <begin position="152"/>
        <end position="161"/>
    </location>
</feature>
<feature type="compositionally biased region" description="Polar residues" evidence="1">
    <location>
        <begin position="619"/>
        <end position="637"/>
    </location>
</feature>
<feature type="region of interest" description="Disordered" evidence="1">
    <location>
        <begin position="1"/>
        <end position="67"/>
    </location>
</feature>
<feature type="compositionally biased region" description="Low complexity" evidence="1">
    <location>
        <begin position="588"/>
        <end position="599"/>
    </location>
</feature>
<accession>A0ABR3F9W7</accession>
<feature type="compositionally biased region" description="Basic and acidic residues" evidence="1">
    <location>
        <begin position="276"/>
        <end position="287"/>
    </location>
</feature>
<dbReference type="Proteomes" id="UP001465976">
    <property type="component" value="Unassembled WGS sequence"/>
</dbReference>
<feature type="region of interest" description="Disordered" evidence="1">
    <location>
        <begin position="579"/>
        <end position="661"/>
    </location>
</feature>
<evidence type="ECO:0000313" key="2">
    <source>
        <dbReference type="EMBL" id="KAL0572023.1"/>
    </source>
</evidence>
<feature type="compositionally biased region" description="Pro residues" evidence="1">
    <location>
        <begin position="112"/>
        <end position="122"/>
    </location>
</feature>
<feature type="compositionally biased region" description="Polar residues" evidence="1">
    <location>
        <begin position="124"/>
        <end position="145"/>
    </location>
</feature>
<feature type="compositionally biased region" description="Low complexity" evidence="1">
    <location>
        <begin position="35"/>
        <end position="45"/>
    </location>
</feature>
<name>A0ABR3F9W7_9AGAR</name>
<feature type="compositionally biased region" description="Basic and acidic residues" evidence="1">
    <location>
        <begin position="650"/>
        <end position="661"/>
    </location>
</feature>
<organism evidence="2 3">
    <name type="scientific">Marasmius crinis-equi</name>
    <dbReference type="NCBI Taxonomy" id="585013"/>
    <lineage>
        <taxon>Eukaryota</taxon>
        <taxon>Fungi</taxon>
        <taxon>Dikarya</taxon>
        <taxon>Basidiomycota</taxon>
        <taxon>Agaricomycotina</taxon>
        <taxon>Agaricomycetes</taxon>
        <taxon>Agaricomycetidae</taxon>
        <taxon>Agaricales</taxon>
        <taxon>Marasmiineae</taxon>
        <taxon>Marasmiaceae</taxon>
        <taxon>Marasmius</taxon>
    </lineage>
</organism>
<feature type="region of interest" description="Disordered" evidence="1">
    <location>
        <begin position="189"/>
        <end position="294"/>
    </location>
</feature>
<reference evidence="2 3" key="1">
    <citation type="submission" date="2024-02" db="EMBL/GenBank/DDBJ databases">
        <title>A draft genome for the cacao thread blight pathogen Marasmius crinis-equi.</title>
        <authorList>
            <person name="Cohen S.P."/>
            <person name="Baruah I.K."/>
            <person name="Amoako-Attah I."/>
            <person name="Bukari Y."/>
            <person name="Meinhardt L.W."/>
            <person name="Bailey B.A."/>
        </authorList>
    </citation>
    <scope>NUCLEOTIDE SEQUENCE [LARGE SCALE GENOMIC DNA]</scope>
    <source>
        <strain evidence="2 3">GH-76</strain>
    </source>
</reference>
<sequence>MGNLNLSQAHLSPTKTVDPNAQPSRSPSLFPPNHPSNASSSPNYNQQAGPVANASQSEHQTYLPVNDPLQGLEGYYTCAPPATPSIQRPPTAIPIATNTTSRLRVPVNEPTALPPSNGPPCPQRQRNPSCTTPVATTSPHQSLHDTTSPTSSVPPPTPQPVNPTLLTLPSDEPFLSVFDNFIIYTPKNFKGSNRRARNNTDVGSSLRPSPLPTNAAKRKKPKASDLKEASMPPTPGVSHADLPPQPAHLAAQRRTRIKTCQPPPPAEQATSRQKRPRDEDDHEDGSSKRVRPVVVTPSVAEFKSRPEAVPKPASVLVSPPLCAAATPSVPREASTSTAPMPDADLQPVSQSISPSLPSPTVIPNDSRPLTEEECVAMNLIMNEIQRVKLSTCISLKPFVDIFVTCGCGEDKPKVGSIYGRPLCLDHYVEVIRAARTVGWPPSPDGRVHNLTRKSPKVFYDIKNLDAHLFSPERPIAQWFGHFGMYSRRNKGTGKMHYFVEFPVFLFWENGERIRDARLVNGYPPMDHRVWGERVDLVGYDEPTGLIATAGDTLSLHPGDVAEAGFGFVPVSEAPTDSAVPNILGSVGSSSATTETPASADIDVPTRGEKVEPQEFGPTPSLSGQTSESSTAVPSPQNSEDESKSVPLADPDSKRSDSSDEFDWKQFLCPEILASETEELTSNIGSVDPLGEITNGQWEQPLSSLGYLYDEPKFD</sequence>
<feature type="compositionally biased region" description="Polar residues" evidence="1">
    <location>
        <begin position="1"/>
        <end position="27"/>
    </location>
</feature>
<keyword evidence="3" id="KW-1185">Reference proteome</keyword>
<gene>
    <name evidence="2" type="ORF">V5O48_009944</name>
</gene>